<sequence>NRLDNQGMQTIEIKQHSSVLHPATKLLKEMILTDRFEYEKNGLLEVNFANAREVLDTNLNGYLSKKRSSGKIDMVVSLINAMRLWHEEDIEGSVYETDEREMGFLVI</sequence>
<evidence type="ECO:0000313" key="3">
    <source>
        <dbReference type="Proteomes" id="UP000776700"/>
    </source>
</evidence>
<reference evidence="2" key="2">
    <citation type="submission" date="2021-09" db="EMBL/GenBank/DDBJ databases">
        <authorList>
            <person name="Gilroy R."/>
        </authorList>
    </citation>
    <scope>NUCLEOTIDE SEQUENCE</scope>
    <source>
        <strain evidence="2">1277</strain>
    </source>
</reference>
<dbReference type="EMBL" id="DYUB01000337">
    <property type="protein sequence ID" value="HJG97589.1"/>
    <property type="molecule type" value="Genomic_DNA"/>
</dbReference>
<protein>
    <submittedName>
        <fullName evidence="2">Phage terminase family protein</fullName>
    </submittedName>
</protein>
<dbReference type="Pfam" id="PF20441">
    <property type="entry name" value="TerL_nuclease"/>
    <property type="match status" value="1"/>
</dbReference>
<dbReference type="PANTHER" id="PTHR41287:SF1">
    <property type="entry name" value="PROTEIN YMFN"/>
    <property type="match status" value="1"/>
</dbReference>
<dbReference type="AlphaFoldDB" id="A0A921N3L7"/>
<proteinExistence type="predicted"/>
<dbReference type="PANTHER" id="PTHR41287">
    <property type="match status" value="1"/>
</dbReference>
<dbReference type="Proteomes" id="UP000776700">
    <property type="component" value="Unassembled WGS sequence"/>
</dbReference>
<accession>A0A921N3L7</accession>
<organism evidence="2 3">
    <name type="scientific">Romboutsia timonensis</name>
    <dbReference type="NCBI Taxonomy" id="1776391"/>
    <lineage>
        <taxon>Bacteria</taxon>
        <taxon>Bacillati</taxon>
        <taxon>Bacillota</taxon>
        <taxon>Clostridia</taxon>
        <taxon>Peptostreptococcales</taxon>
        <taxon>Peptostreptococcaceae</taxon>
        <taxon>Romboutsia</taxon>
    </lineage>
</organism>
<comment type="caution">
    <text evidence="2">The sequence shown here is derived from an EMBL/GenBank/DDBJ whole genome shotgun (WGS) entry which is preliminary data.</text>
</comment>
<feature type="non-terminal residue" evidence="2">
    <location>
        <position position="1"/>
    </location>
</feature>
<gene>
    <name evidence="2" type="ORF">K8V90_10845</name>
</gene>
<evidence type="ECO:0000313" key="2">
    <source>
        <dbReference type="EMBL" id="HJG97589.1"/>
    </source>
</evidence>
<feature type="domain" description="Terminase large subunit-like endonuclease" evidence="1">
    <location>
        <begin position="9"/>
        <end position="84"/>
    </location>
</feature>
<dbReference type="InterPro" id="IPR046462">
    <property type="entry name" value="TerL_nuclease"/>
</dbReference>
<dbReference type="GO" id="GO:0004519">
    <property type="term" value="F:endonuclease activity"/>
    <property type="evidence" value="ECO:0007669"/>
    <property type="project" value="InterPro"/>
</dbReference>
<reference evidence="2" key="1">
    <citation type="journal article" date="2021" name="PeerJ">
        <title>Extensive microbial diversity within the chicken gut microbiome revealed by metagenomics and culture.</title>
        <authorList>
            <person name="Gilroy R."/>
            <person name="Ravi A."/>
            <person name="Getino M."/>
            <person name="Pursley I."/>
            <person name="Horton D.L."/>
            <person name="Alikhan N.F."/>
            <person name="Baker D."/>
            <person name="Gharbi K."/>
            <person name="Hall N."/>
            <person name="Watson M."/>
            <person name="Adriaenssens E.M."/>
            <person name="Foster-Nyarko E."/>
            <person name="Jarju S."/>
            <person name="Secka A."/>
            <person name="Antonio M."/>
            <person name="Oren A."/>
            <person name="Chaudhuri R.R."/>
            <person name="La Ragione R."/>
            <person name="Hildebrand F."/>
            <person name="Pallen M.J."/>
        </authorList>
    </citation>
    <scope>NUCLEOTIDE SEQUENCE</scope>
    <source>
        <strain evidence="2">1277</strain>
    </source>
</reference>
<dbReference type="InterPro" id="IPR005021">
    <property type="entry name" value="Terminase_largesu-like"/>
</dbReference>
<name>A0A921N3L7_9FIRM</name>
<evidence type="ECO:0000259" key="1">
    <source>
        <dbReference type="Pfam" id="PF20441"/>
    </source>
</evidence>